<evidence type="ECO:0000256" key="2">
    <source>
        <dbReference type="ARBA" id="ARBA00022737"/>
    </source>
</evidence>
<evidence type="ECO:0000313" key="5">
    <source>
        <dbReference type="Proteomes" id="UP000054166"/>
    </source>
</evidence>
<dbReference type="PROSITE" id="PS50294">
    <property type="entry name" value="WD_REPEATS_REGION"/>
    <property type="match status" value="1"/>
</dbReference>
<dbReference type="InterPro" id="IPR019775">
    <property type="entry name" value="WD40_repeat_CS"/>
</dbReference>
<proteinExistence type="predicted"/>
<dbReference type="GO" id="GO:0005669">
    <property type="term" value="C:transcription factor TFIID complex"/>
    <property type="evidence" value="ECO:0007669"/>
    <property type="project" value="TreeGrafter"/>
</dbReference>
<dbReference type="GO" id="GO:0016251">
    <property type="term" value="F:RNA polymerase II general transcription initiation factor activity"/>
    <property type="evidence" value="ECO:0007669"/>
    <property type="project" value="TreeGrafter"/>
</dbReference>
<sequence>MPRSTSSTNVLPIVTVQPDFRTVISEVHSGLLPSESVWVSCYKTDCPSVHAKVNVVLDEVDRDAIHFDVREGDVKIQRNGDAYTIACPPLSIPPTNIIFPTREFPDPDHANPQRPPQRITTFDISPDGTQFASGFHDGSIRISTTDLTPPRKIPKLHLSTVTSVQFFPSSRVLLTAGADFTLTILPADIPSADSVPPAAALPPARILKGHTRAITSIAIISRGRNVLSGSKDGTVRLWDVSSGTEICSLVTGKGRCTPITAMSIGPKGDVTIAAVNGATTARDGREVDTADKLVFCALQDGSYEVFDLGSKLSIFQSTPTSPGAGSLSAITYLPSRNFLATGSSKGIISVYSTLDLSFPLTSFMRNGASIESLAFTSAGMALAVATDDGLPSIASISLDKPTIQAELIGGDCEGVRVVRSKEGEVWTAGDDGVVRVYQC</sequence>
<dbReference type="OrthoDB" id="10257301at2759"/>
<dbReference type="Gene3D" id="2.130.10.10">
    <property type="entry name" value="YVTN repeat-like/Quinoprotein amine dehydrogenase"/>
    <property type="match status" value="2"/>
</dbReference>
<dbReference type="Pfam" id="PF00400">
    <property type="entry name" value="WD40"/>
    <property type="match status" value="3"/>
</dbReference>
<dbReference type="PROSITE" id="PS50082">
    <property type="entry name" value="WD_REPEATS_2"/>
    <property type="match status" value="1"/>
</dbReference>
<organism evidence="4 5">
    <name type="scientific">Piloderma croceum (strain F 1598)</name>
    <dbReference type="NCBI Taxonomy" id="765440"/>
    <lineage>
        <taxon>Eukaryota</taxon>
        <taxon>Fungi</taxon>
        <taxon>Dikarya</taxon>
        <taxon>Basidiomycota</taxon>
        <taxon>Agaricomycotina</taxon>
        <taxon>Agaricomycetes</taxon>
        <taxon>Agaricomycetidae</taxon>
        <taxon>Atheliales</taxon>
        <taxon>Atheliaceae</taxon>
        <taxon>Piloderma</taxon>
    </lineage>
</organism>
<dbReference type="PANTHER" id="PTHR19879:SF1">
    <property type="entry name" value="CANNONBALL-RELATED"/>
    <property type="match status" value="1"/>
</dbReference>
<evidence type="ECO:0000313" key="4">
    <source>
        <dbReference type="EMBL" id="KIM81321.1"/>
    </source>
</evidence>
<keyword evidence="5" id="KW-1185">Reference proteome</keyword>
<keyword evidence="2" id="KW-0677">Repeat</keyword>
<name>A0A0C3FQ68_PILCF</name>
<protein>
    <submittedName>
        <fullName evidence="4">Uncharacterized protein</fullName>
    </submittedName>
</protein>
<dbReference type="InterPro" id="IPR001680">
    <property type="entry name" value="WD40_rpt"/>
</dbReference>
<dbReference type="GO" id="GO:0006367">
    <property type="term" value="P:transcription initiation at RNA polymerase II promoter"/>
    <property type="evidence" value="ECO:0007669"/>
    <property type="project" value="TreeGrafter"/>
</dbReference>
<evidence type="ECO:0000256" key="3">
    <source>
        <dbReference type="PROSITE-ProRule" id="PRU00221"/>
    </source>
</evidence>
<dbReference type="STRING" id="765440.A0A0C3FQ68"/>
<keyword evidence="1 3" id="KW-0853">WD repeat</keyword>
<dbReference type="InterPro" id="IPR036322">
    <property type="entry name" value="WD40_repeat_dom_sf"/>
</dbReference>
<dbReference type="InterPro" id="IPR015943">
    <property type="entry name" value="WD40/YVTN_repeat-like_dom_sf"/>
</dbReference>
<dbReference type="PANTHER" id="PTHR19879">
    <property type="entry name" value="TRANSCRIPTION INITIATION FACTOR TFIID"/>
    <property type="match status" value="1"/>
</dbReference>
<dbReference type="PROSITE" id="PS00678">
    <property type="entry name" value="WD_REPEATS_1"/>
    <property type="match status" value="1"/>
</dbReference>
<evidence type="ECO:0000256" key="1">
    <source>
        <dbReference type="ARBA" id="ARBA00022574"/>
    </source>
</evidence>
<feature type="repeat" description="WD" evidence="3">
    <location>
        <begin position="207"/>
        <end position="248"/>
    </location>
</feature>
<reference evidence="5" key="2">
    <citation type="submission" date="2015-01" db="EMBL/GenBank/DDBJ databases">
        <title>Evolutionary Origins and Diversification of the Mycorrhizal Mutualists.</title>
        <authorList>
            <consortium name="DOE Joint Genome Institute"/>
            <consortium name="Mycorrhizal Genomics Consortium"/>
            <person name="Kohler A."/>
            <person name="Kuo A."/>
            <person name="Nagy L.G."/>
            <person name="Floudas D."/>
            <person name="Copeland A."/>
            <person name="Barry K.W."/>
            <person name="Cichocki N."/>
            <person name="Veneault-Fourrey C."/>
            <person name="LaButti K."/>
            <person name="Lindquist E.A."/>
            <person name="Lipzen A."/>
            <person name="Lundell T."/>
            <person name="Morin E."/>
            <person name="Murat C."/>
            <person name="Riley R."/>
            <person name="Ohm R."/>
            <person name="Sun H."/>
            <person name="Tunlid A."/>
            <person name="Henrissat B."/>
            <person name="Grigoriev I.V."/>
            <person name="Hibbett D.S."/>
            <person name="Martin F."/>
        </authorList>
    </citation>
    <scope>NUCLEOTIDE SEQUENCE [LARGE SCALE GENOMIC DNA]</scope>
    <source>
        <strain evidence="5">F 1598</strain>
    </source>
</reference>
<dbReference type="SMART" id="SM00320">
    <property type="entry name" value="WD40"/>
    <property type="match status" value="6"/>
</dbReference>
<dbReference type="InParanoid" id="A0A0C3FQ68"/>
<reference evidence="4 5" key="1">
    <citation type="submission" date="2014-04" db="EMBL/GenBank/DDBJ databases">
        <authorList>
            <consortium name="DOE Joint Genome Institute"/>
            <person name="Kuo A."/>
            <person name="Tarkka M."/>
            <person name="Buscot F."/>
            <person name="Kohler A."/>
            <person name="Nagy L.G."/>
            <person name="Floudas D."/>
            <person name="Copeland A."/>
            <person name="Barry K.W."/>
            <person name="Cichocki N."/>
            <person name="Veneault-Fourrey C."/>
            <person name="LaButti K."/>
            <person name="Lindquist E.A."/>
            <person name="Lipzen A."/>
            <person name="Lundell T."/>
            <person name="Morin E."/>
            <person name="Murat C."/>
            <person name="Sun H."/>
            <person name="Tunlid A."/>
            <person name="Henrissat B."/>
            <person name="Grigoriev I.V."/>
            <person name="Hibbett D.S."/>
            <person name="Martin F."/>
            <person name="Nordberg H.P."/>
            <person name="Cantor M.N."/>
            <person name="Hua S.X."/>
        </authorList>
    </citation>
    <scope>NUCLEOTIDE SEQUENCE [LARGE SCALE GENOMIC DNA]</scope>
    <source>
        <strain evidence="4 5">F 1598</strain>
    </source>
</reference>
<dbReference type="AlphaFoldDB" id="A0A0C3FQ68"/>
<dbReference type="SUPFAM" id="SSF50978">
    <property type="entry name" value="WD40 repeat-like"/>
    <property type="match status" value="1"/>
</dbReference>
<gene>
    <name evidence="4" type="ORF">PILCRDRAFT_72246</name>
</gene>
<dbReference type="EMBL" id="KN833000">
    <property type="protein sequence ID" value="KIM81321.1"/>
    <property type="molecule type" value="Genomic_DNA"/>
</dbReference>
<accession>A0A0C3FQ68</accession>
<dbReference type="HOGENOM" id="CLU_037051_3_0_1"/>
<dbReference type="Proteomes" id="UP000054166">
    <property type="component" value="Unassembled WGS sequence"/>
</dbReference>